<feature type="region of interest" description="Disordered" evidence="2">
    <location>
        <begin position="1756"/>
        <end position="1778"/>
    </location>
</feature>
<dbReference type="GeneID" id="39583251"/>
<dbReference type="InterPro" id="IPR016024">
    <property type="entry name" value="ARM-type_fold"/>
</dbReference>
<dbReference type="GO" id="GO:0005096">
    <property type="term" value="F:GTPase activator activity"/>
    <property type="evidence" value="ECO:0007669"/>
    <property type="project" value="UniProtKB-KW"/>
</dbReference>
<accession>A0A3N2QAH2</accession>
<dbReference type="Proteomes" id="UP000272025">
    <property type="component" value="Unassembled WGS sequence"/>
</dbReference>
<dbReference type="InterPro" id="IPR024584">
    <property type="entry name" value="Tuberin_N"/>
</dbReference>
<dbReference type="InterPro" id="IPR027107">
    <property type="entry name" value="Tuberin/Ral-act_asu"/>
</dbReference>
<evidence type="ECO:0000313" key="5">
    <source>
        <dbReference type="Proteomes" id="UP000272025"/>
    </source>
</evidence>
<proteinExistence type="predicted"/>
<dbReference type="SUPFAM" id="SSF111347">
    <property type="entry name" value="Rap/Ran-GAP"/>
    <property type="match status" value="1"/>
</dbReference>
<dbReference type="GO" id="GO:0033596">
    <property type="term" value="C:TSC1-TSC2 complex"/>
    <property type="evidence" value="ECO:0007669"/>
    <property type="project" value="TreeGrafter"/>
</dbReference>
<feature type="compositionally biased region" description="Polar residues" evidence="2">
    <location>
        <begin position="1757"/>
        <end position="1778"/>
    </location>
</feature>
<dbReference type="Pfam" id="PF02145">
    <property type="entry name" value="Rap_GAP"/>
    <property type="match status" value="1"/>
</dbReference>
<dbReference type="SUPFAM" id="SSF48371">
    <property type="entry name" value="ARM repeat"/>
    <property type="match status" value="1"/>
</dbReference>
<gene>
    <name evidence="4" type="ORF">SODALDRAFT_375856</name>
</gene>
<dbReference type="InterPro" id="IPR000331">
    <property type="entry name" value="Rap/Ran_GAP_dom"/>
</dbReference>
<sequence length="1938" mass="212905">MSVLEAGWSGVSTNQGGRIFHDDDRIRVNAGTSPDILHCLVPLVINLPHKDTPVLTCKPQKQRYLSPALANSTLLFHHYILLSRTVVSVTYSIAVRDRPALLTKVYDHFRKADQASRISQPSYSTTGHLTTKESARSTPSGQIESMHSLLSITSRMPLVICLEVDTAVDFLLPCPPQGDIPRGLFKSERQVEHMPPSPGDVASSPDSSRPGGLANVFKGLTGGRLARSPPPNLQSPPSTSVSSMVHPPITIGISGLSLDHTASLQQLKTGSLPERIAAADSLRYAIAEYPLCPVIQIWYAGKDLIDAAKPGSARAAGWDLLTECVKHGSATDLERKEFFQTLTAPAHPEDFHLQLAALVDLTKNGRDLSGFDYEVIPLLRRWLHEAYRAVRVARKQASREAKKNGKSRASVAGEEKNLQQLFVFIVHVIKFSSSVADEPTMAGLVNVLVAICLSTNVEEHIQACIGVIDTIFTFASLPDESFKQCVLLMSSIFCLVPGLHKPAWHTLTIMLKSHHGHATVRVLLDLLASLPADGSSRGKQTRDIRGALAVIEKLLSKGLDKAYPAIPFAPLVDALAAAVRSTPSGRVHCAVLKLINSLFDKGDGTLHPLIVEEDWNAVLAVAADCFQKTPPSAAAGFILVDADAMSISTTSFDSDQPDDAIRRELLRLVARLEQLMTNKTAEFVPRQVVIDFLKDMHTLLPDSTVRVVLAYFQEFRCCCPSDPEWEEHVALVRQSFFFNRRRSSEIRLLALELITEAYEMMELVGEDMGEECVPRLIKDTLSGIAEETDISILEALVSLTVDVAVAAGLELFNYIICTLEAVVANDRFVSPVPMAGHPSTIAAAPSPDGDRLSPDPEKTISVVVTKGYVKLFMRCMNTDGVKGGRLFEVLVNVARAPHCKTSARILAMELLFRLRADWTGCVFLTLDTECDGLASCLHRTEAAMARKQNGDASQANRSSRADYGAPSRSSRAVSFSHAGPHDRTQALRSASGNKQPAPTYKPLWLLSDSGALPEPPSSIASTVLVSHSAPVDRFLSNSDEASDTGKPVTQVVALNVAAWLESVIHIFEHGANWEVYSMVLVYLPSQLSNHAFFRGALSQVQDLRRLLCEQIRLNAFQEAPIATGLRRADVAICLFHSLTMILSYHEHFQKDQEDEIVRAFVHGISTWERCAKYCIHALTICCHELPLSTSKCLVQMLQKMSQIITQPHVAMHILEFLAGLSRLHNLYVNFREDEYRIVFGICMRYLQYVRDKTQSQRAGETPTATTTPMPTPGLTPPNAADGVHPSATDDLPQYVYALAHHVITFWFLALKLPDRANHVGWIAKNLFTEVDAMPSAEEQAMVTIDFMQRVTYADAGESCPDPLFTKERFGDIQTRRWLMGNSIVAIEQATATGWAQITKRQPSGTSSYIIRENFRPPPAHQIQNTPDATRDVGQNQSVLPSHLMVQLMTTIPQTFEALRPVPLPDDDAVQRSLRVFDRLATVDGHKVGVIYVGEGQTEEAEILANVSGSSDYLAFLEGLGTLTELKDAKFNTQGLDKTSDVDGQYTFCWRDKVTEMVFHVTTQMPTRLETDPQCIHKKRHIGNDFVNIIFNDSGLPFKFDTFPSDFNYVNIVITPESRASFVASREAPPPGKEKRMPFYKVQLLSKPGFPVISPASETKMVSLKALPSSTRLLALNASVFSHVWSNRGGADNVSSWRNRLREIRRLREKYGPRVANGMVPQEGVAALGGHGHLNSSASPSSPAAAFGAHGGILGAASHSQAAPESSRPGSSVRDSFGSSLRRSSVATFFTGTSEQVSQRNSLLSSTMTTMHDADAAPANGLDSLVESLPAWRLCCSYSEIHIRPKHLEDERTLSPHTNVKLYGNYPCGVSVFAGPVTTRFVRSSILLGFGFGTLEDPQTRFREKTDVYTFMAVGKIAAKFTDAVYPAERRTGRFDRVS</sequence>
<evidence type="ECO:0000313" key="4">
    <source>
        <dbReference type="EMBL" id="ROT43717.1"/>
    </source>
</evidence>
<evidence type="ECO:0000256" key="2">
    <source>
        <dbReference type="SAM" id="MobiDB-lite"/>
    </source>
</evidence>
<dbReference type="GO" id="GO:0032007">
    <property type="term" value="P:negative regulation of TOR signaling"/>
    <property type="evidence" value="ECO:0007669"/>
    <property type="project" value="TreeGrafter"/>
</dbReference>
<feature type="region of interest" description="Disordered" evidence="2">
    <location>
        <begin position="190"/>
        <end position="242"/>
    </location>
</feature>
<dbReference type="PROSITE" id="PS50085">
    <property type="entry name" value="RAPGAP"/>
    <property type="match status" value="1"/>
</dbReference>
<feature type="region of interest" description="Disordered" evidence="2">
    <location>
        <begin position="120"/>
        <end position="142"/>
    </location>
</feature>
<feature type="compositionally biased region" description="Polar residues" evidence="2">
    <location>
        <begin position="120"/>
        <end position="129"/>
    </location>
</feature>
<evidence type="ECO:0000256" key="1">
    <source>
        <dbReference type="ARBA" id="ARBA00022468"/>
    </source>
</evidence>
<protein>
    <recommendedName>
        <fullName evidence="3">Rap-GAP domain-containing protein</fullName>
    </recommendedName>
</protein>
<dbReference type="GO" id="GO:0005634">
    <property type="term" value="C:nucleus"/>
    <property type="evidence" value="ECO:0007669"/>
    <property type="project" value="InterPro"/>
</dbReference>
<dbReference type="Pfam" id="PF11864">
    <property type="entry name" value="DUF3384"/>
    <property type="match status" value="1"/>
</dbReference>
<keyword evidence="5" id="KW-1185">Reference proteome</keyword>
<keyword evidence="1" id="KW-0343">GTPase activation</keyword>
<dbReference type="EMBL" id="ML119051">
    <property type="protein sequence ID" value="ROT43717.1"/>
    <property type="molecule type" value="Genomic_DNA"/>
</dbReference>
<dbReference type="GO" id="GO:0051056">
    <property type="term" value="P:regulation of small GTPase mediated signal transduction"/>
    <property type="evidence" value="ECO:0007669"/>
    <property type="project" value="InterPro"/>
</dbReference>
<feature type="region of interest" description="Disordered" evidence="2">
    <location>
        <begin position="946"/>
        <end position="995"/>
    </location>
</feature>
<dbReference type="PANTHER" id="PTHR10063">
    <property type="entry name" value="TUBERIN"/>
    <property type="match status" value="1"/>
</dbReference>
<dbReference type="InterPro" id="IPR018515">
    <property type="entry name" value="Tuberin-type_domain"/>
</dbReference>
<evidence type="ECO:0000259" key="3">
    <source>
        <dbReference type="PROSITE" id="PS50085"/>
    </source>
</evidence>
<dbReference type="Gene3D" id="3.40.50.11210">
    <property type="entry name" value="Rap/Ran-GAP"/>
    <property type="match status" value="1"/>
</dbReference>
<organism evidence="4 5">
    <name type="scientific">Sodiomyces alkalinus (strain CBS 110278 / VKM F-3762 / F11)</name>
    <name type="common">Alkaliphilic filamentous fungus</name>
    <dbReference type="NCBI Taxonomy" id="1314773"/>
    <lineage>
        <taxon>Eukaryota</taxon>
        <taxon>Fungi</taxon>
        <taxon>Dikarya</taxon>
        <taxon>Ascomycota</taxon>
        <taxon>Pezizomycotina</taxon>
        <taxon>Sordariomycetes</taxon>
        <taxon>Hypocreomycetidae</taxon>
        <taxon>Glomerellales</taxon>
        <taxon>Plectosphaerellaceae</taxon>
        <taxon>Sodiomyces</taxon>
    </lineage>
</organism>
<dbReference type="FunFam" id="3.40.50.11210:FF:000007">
    <property type="entry name" value="Tuberous sclerosis 2"/>
    <property type="match status" value="1"/>
</dbReference>
<dbReference type="Pfam" id="PF03542">
    <property type="entry name" value="Tuberin"/>
    <property type="match status" value="1"/>
</dbReference>
<dbReference type="PANTHER" id="PTHR10063:SF0">
    <property type="entry name" value="TUBERIN"/>
    <property type="match status" value="1"/>
</dbReference>
<dbReference type="InterPro" id="IPR035974">
    <property type="entry name" value="Rap/Ran-GAP_sf"/>
</dbReference>
<dbReference type="OrthoDB" id="19311at2759"/>
<reference evidence="4 5" key="1">
    <citation type="journal article" date="2018" name="Mol. Ecol.">
        <title>The obligate alkalophilic soda-lake fungus Sodiomyces alkalinus has shifted to a protein diet.</title>
        <authorList>
            <person name="Grum-Grzhimaylo A.A."/>
            <person name="Falkoski D.L."/>
            <person name="van den Heuvel J."/>
            <person name="Valero-Jimenez C.A."/>
            <person name="Min B."/>
            <person name="Choi I.G."/>
            <person name="Lipzen A."/>
            <person name="Daum C.G."/>
            <person name="Aanen D.K."/>
            <person name="Tsang A."/>
            <person name="Henrissat B."/>
            <person name="Bilanenko E.N."/>
            <person name="de Vries R.P."/>
            <person name="van Kan J.A.L."/>
            <person name="Grigoriev I.V."/>
            <person name="Debets A.J.M."/>
        </authorList>
    </citation>
    <scope>NUCLEOTIDE SEQUENCE [LARGE SCALE GENOMIC DNA]</scope>
    <source>
        <strain evidence="4 5">F11</strain>
    </source>
</reference>
<feature type="compositionally biased region" description="Polar residues" evidence="2">
    <location>
        <begin position="986"/>
        <end position="995"/>
    </location>
</feature>
<feature type="domain" description="Rap-GAP" evidence="3">
    <location>
        <begin position="1473"/>
        <end position="1714"/>
    </location>
</feature>
<name>A0A3N2QAH2_SODAK</name>
<dbReference type="RefSeq" id="XP_028471523.1">
    <property type="nucleotide sequence ID" value="XM_028614773.1"/>
</dbReference>
<dbReference type="STRING" id="1314773.A0A3N2QAH2"/>